<dbReference type="InterPro" id="IPR001881">
    <property type="entry name" value="EGF-like_Ca-bd_dom"/>
</dbReference>
<feature type="domain" description="EGF-like" evidence="14">
    <location>
        <begin position="1337"/>
        <end position="1375"/>
    </location>
</feature>
<feature type="chain" id="PRO_5041640199" evidence="13">
    <location>
        <begin position="22"/>
        <end position="2547"/>
    </location>
</feature>
<feature type="domain" description="EGF-like" evidence="14">
    <location>
        <begin position="1995"/>
        <end position="2032"/>
    </location>
</feature>
<evidence type="ECO:0000256" key="2">
    <source>
        <dbReference type="ARBA" id="ARBA00022536"/>
    </source>
</evidence>
<feature type="disulfide bond" evidence="10">
    <location>
        <begin position="166"/>
        <end position="183"/>
    </location>
</feature>
<dbReference type="FunFam" id="2.30.180.10:FF:000020">
    <property type="entry name" value="Stabilin 2"/>
    <property type="match status" value="1"/>
</dbReference>
<dbReference type="SUPFAM" id="SSF56436">
    <property type="entry name" value="C-type lectin-like"/>
    <property type="match status" value="1"/>
</dbReference>
<dbReference type="FunFam" id="2.10.25.10:FF:000040">
    <property type="entry name" value="Stabilin 2"/>
    <property type="match status" value="4"/>
</dbReference>
<evidence type="ECO:0000259" key="14">
    <source>
        <dbReference type="PROSITE" id="PS50026"/>
    </source>
</evidence>
<dbReference type="FunFam" id="2.30.180.10:FF:000014">
    <property type="entry name" value="Stabilin 1"/>
    <property type="match status" value="1"/>
</dbReference>
<feature type="domain" description="EGF-like" evidence="14">
    <location>
        <begin position="951"/>
        <end position="990"/>
    </location>
</feature>
<feature type="domain" description="FAS1" evidence="15">
    <location>
        <begin position="2301"/>
        <end position="2442"/>
    </location>
</feature>
<feature type="domain" description="EGF-like" evidence="14">
    <location>
        <begin position="1948"/>
        <end position="1988"/>
    </location>
</feature>
<evidence type="ECO:0000256" key="1">
    <source>
        <dbReference type="ARBA" id="ARBA00004479"/>
    </source>
</evidence>
<dbReference type="PROSITE" id="PS50026">
    <property type="entry name" value="EGF_3"/>
    <property type="match status" value="17"/>
</dbReference>
<feature type="domain" description="EGF-like" evidence="14">
    <location>
        <begin position="1423"/>
        <end position="1461"/>
    </location>
</feature>
<feature type="signal peptide" evidence="13">
    <location>
        <begin position="1"/>
        <end position="21"/>
    </location>
</feature>
<keyword evidence="4 12" id="KW-1133">Transmembrane helix</keyword>
<keyword evidence="2 10" id="KW-0245">EGF-like domain</keyword>
<comment type="subcellular location">
    <subcellularLocation>
        <location evidence="1">Membrane</location>
        <topology evidence="1">Single-pass type I membrane protein</topology>
    </subcellularLocation>
</comment>
<dbReference type="PROSITE" id="PS01186">
    <property type="entry name" value="EGF_2"/>
    <property type="match status" value="9"/>
</dbReference>
<dbReference type="Pfam" id="PF02469">
    <property type="entry name" value="Fasciclin"/>
    <property type="match status" value="7"/>
</dbReference>
<evidence type="ECO:0000256" key="6">
    <source>
        <dbReference type="ARBA" id="ARBA00023157"/>
    </source>
</evidence>
<feature type="domain" description="FAS1" evidence="15">
    <location>
        <begin position="518"/>
        <end position="653"/>
    </location>
</feature>
<dbReference type="PANTHER" id="PTHR24038">
    <property type="entry name" value="STABILIN"/>
    <property type="match status" value="1"/>
</dbReference>
<feature type="disulfide bond" evidence="10">
    <location>
        <begin position="1365"/>
        <end position="1374"/>
    </location>
</feature>
<dbReference type="PROSITE" id="PS01241">
    <property type="entry name" value="LINK_1"/>
    <property type="match status" value="1"/>
</dbReference>
<keyword evidence="8" id="KW-0325">Glycoprotein</keyword>
<feature type="domain" description="EGF-like" evidence="14">
    <location>
        <begin position="1462"/>
        <end position="1503"/>
    </location>
</feature>
<feature type="disulfide bond" evidence="10">
    <location>
        <begin position="140"/>
        <end position="149"/>
    </location>
</feature>
<evidence type="ECO:0000259" key="16">
    <source>
        <dbReference type="PROSITE" id="PS50963"/>
    </source>
</evidence>
<dbReference type="InterPro" id="IPR000538">
    <property type="entry name" value="Link_dom"/>
</dbReference>
<evidence type="ECO:0000256" key="13">
    <source>
        <dbReference type="SAM" id="SignalP"/>
    </source>
</evidence>
<feature type="transmembrane region" description="Helical" evidence="12">
    <location>
        <begin position="2451"/>
        <end position="2479"/>
    </location>
</feature>
<organism evidence="17 18">
    <name type="scientific">Eublepharis macularius</name>
    <name type="common">Leopard gecko</name>
    <name type="synonym">Cyrtodactylus macularius</name>
    <dbReference type="NCBI Taxonomy" id="481883"/>
    <lineage>
        <taxon>Eukaryota</taxon>
        <taxon>Metazoa</taxon>
        <taxon>Chordata</taxon>
        <taxon>Craniata</taxon>
        <taxon>Vertebrata</taxon>
        <taxon>Euteleostomi</taxon>
        <taxon>Lepidosauria</taxon>
        <taxon>Squamata</taxon>
        <taxon>Bifurcata</taxon>
        <taxon>Gekkota</taxon>
        <taxon>Eublepharidae</taxon>
        <taxon>Eublepharinae</taxon>
        <taxon>Eublepharis</taxon>
    </lineage>
</organism>
<evidence type="ECO:0000256" key="11">
    <source>
        <dbReference type="PROSITE-ProRule" id="PRU00323"/>
    </source>
</evidence>
<evidence type="ECO:0000256" key="12">
    <source>
        <dbReference type="SAM" id="Phobius"/>
    </source>
</evidence>
<dbReference type="SMART" id="SM00554">
    <property type="entry name" value="FAS1"/>
    <property type="match status" value="7"/>
</dbReference>
<dbReference type="FunFam" id="2.30.180.10:FF:000018">
    <property type="entry name" value="Stabilin 2"/>
    <property type="match status" value="1"/>
</dbReference>
<dbReference type="Proteomes" id="UP001190640">
    <property type="component" value="Chromosome 9"/>
</dbReference>
<sequence length="2547" mass="277817">MKKNQLAVIFLVSSLIANALSVMKATEQGKNKCNKKTFITTKTQCRPCSLNFEIQCPEGFTRITNGSGTQDCRYSGQIRGVSVLSLLGCQHTCMKEYQQPQCCPGYWGSDCLECPGGAASPCNNRGHCSQGITGNGICTCQNGFAGAACEKCDKDNVFGHFCSSACQCIHGICNSGINGDGKCTCLYGYNGPRCDQPIPECQALQCPENSRCTVASADKTQLKCKCLPDYQEDGKYCKPINPCLEQVCDPHSDCIYLGPNRHTCTCQKGYEEDGQICIPIDPCQTKSVYCPTESTICKYDGPGRSHCECKEHFSNFVPGEGCNMTDICASNNPCHKYAICTMTAPGKTRCTCQKGYEGSGFVCYRNIMDLIRDMNSKPGGQWQGKLTSAIQLFGYAYERQLSTLGPFTILIPTDKGFKGNWVADIHSSKQNIQYLVKLHVIPGQLDLSELNNSKTVYSLSGKRGDILNDKDNLLRIRMQGGKKKGKILQGDIIASNGIVHIIDTALDNMEPTFEGNEEKSIIALLQNNARYSRFLSLIEKTGMGPCLDKHHGPNTVFIPTNSALENLKDGVLDYLLSSKGSQKLQELVQHHIIPQTQLEVASLISIGLIKTMAQQSIYFNITKRGQILVSGQPIEETDIIAENGRIYTLSGVLMPPSITPVLPQRCDEERTEIKQGTCGKCPIFHWNSCPEDSKPVDIASSKCIYYDKSFVRHGCAKYCNVTVKESKCCKGFFGPDCNKCPGGFSSPCSGNGQCMDGMNGNGTCICDSGFEGSLCQFCSDPTKYGPRCNTTCMCVYGICDNRIDSDGACLPGSCKSGYAGKLCDMQEFPCMETFQLCNGHCLFSNGSMSCACKPGYEGDGIICNEIDPCANSAFHCCGTHADCIVTSPGSYECLCQPGWTGNGRDCSEINNCLLPNSGGCHSNATCLHIGPGQNKCECKERFQGNGYECEPINPCLEKNGTCHPLAICQLSTSKVWECVCPKGYEGDGSICYGNAVDALSSLPEAARFNEWVNTGTITALLTEMSNLTIFVPSQQAIENMDRDERAIWMSKSNIPAIIKYHILDGAYTVADLQNMSLSNDLHEDFLPASRGNGNHVAGTNIVAGDIVATNGIIHIIDKVLTPRRGVRSTPPKLLVRLEQMPDYTIFRGYIIQYNLASEIEAAGTYTIFAPDDYAIKSYLKSKQLSSLDEDQIRFHIILEEKLFKNDLHNGMFRDTMLGFSFRVGFFIHNAQLYINEAPIHYPNVATEKGIIHGLGKVMEIKKNRCDTNDTVLKTRNCLPCVITRGCPPGTTVVEGSRQICLYYKPRERIIEKGCRVQCAKTVITRECCAGFYGTQCEPCPQAAGNICFGNGICLDGFNGTGFCECEAGFKGLACDSCTEGKYGINCDQECTCVRGKCNSGIKGDGSCECDVGWRGVKCDSEIKDDNCNNTCHTSANCLLNSKGTSYCKCAAGFKGNGTYCTVINACEISNGGCSTDAECRRTTPGNRVCVCKTGYTGDGIVCLEINPCITNNGGCDKNAECTHIGPNQAVCNCLKGYSGNGNSCTYISLCSINNGGCGENAICNDTEATGRTCTCRSGYIGDGFTCRGSIFQELSRNVNTSRFTMYLQAAGVQDLDGNGPFTVFVPNRRAIQLKTYDWDKNGAMPQILRYHIVACSSLFYSDLTTNRNVTTLQGEQIKITFSQSSMFLNDKAKILTSDIISTNGVIHIIDSWLIPQRIQDFPATNPTPEMESLKMVAAKNGYIMFANLLESAGLFSFLNDPAHQPVTLFWPTDKVIRALPSEQQDFLFKMSDKAKLQQYLKIYIIRDAKILASDLPTSNSLKTVQGFELRLTCGNYDNEVGELFLNDRSCKIVQRYLEFDGGVAYGIDCMLTDPNLGGRCDTFISYDVLGDCISCYRTAKCPTGAKSKGHQTYPCTYTSYGRKHEGCQKNCSMSLRVPQCCKGYFGNDCQACPGGPEAPCNNRGSCDEGYSGTGQCTCYGGFNGTSCELCLPGRYGSDCRFCQCTVHGECDEGISGSGLCVCETGWTGKLCETKLDVMPVCSPSCSVNAACKPQNICQCKLYYVGDGITCTAMNLCMIFNGGCHKNARCTQSGVKVNCTCQRGYKGDGHICTAINPCTDGLNGGCHEHAICTTTGPDKRKCECKDNYIGDGIDCEVKQLRVNRCLQDNGQCHADADCVDLHYEDATVGVFHIRSPRGQYKLTFDEANKTCADAGATLATYNQLLYAQKAKYHLCAAGWLQNGRVSYPTAFSAPTCGGGLVGIVDYGIKLNRSETWDAFCYRVKDVNCTCKIGYVGDGFTCTGNLLQVLVSISTFTNFVSEVFTYSNTSKKGQEFLKYLTSLSTKATLFVPDNDGLKENETLSGRDIEYHLSNVSILFYEDLANGTTLQTRIGTKLLITHGENQEYQASVAKKKATRYVDGKAILGWDIVASNGVIHVIAAPLKAPPLPPAFLHLGVGTGIFFAVLLLIGIIALVGYAYLRFKQGDIRFQRFKQKNDIDVTTMDTAQTANFSNINYKSSITSPPDLPYDPFSDSDVCELTTSNPPSEF</sequence>
<dbReference type="GO" id="GO:0005540">
    <property type="term" value="F:hyaluronic acid binding"/>
    <property type="evidence" value="ECO:0007669"/>
    <property type="project" value="InterPro"/>
</dbReference>
<evidence type="ECO:0000256" key="4">
    <source>
        <dbReference type="ARBA" id="ARBA00022989"/>
    </source>
</evidence>
<dbReference type="PROSITE" id="PS50213">
    <property type="entry name" value="FAS1"/>
    <property type="match status" value="7"/>
</dbReference>
<feature type="domain" description="EGF-like" evidence="14">
    <location>
        <begin position="1504"/>
        <end position="1545"/>
    </location>
</feature>
<reference evidence="18" key="1">
    <citation type="submission" date="2025-08" db="UniProtKB">
        <authorList>
            <consortium name="RefSeq"/>
        </authorList>
    </citation>
    <scope>IDENTIFICATION</scope>
    <source>
        <tissue evidence="18">Blood</tissue>
    </source>
</reference>
<evidence type="ECO:0000256" key="5">
    <source>
        <dbReference type="ARBA" id="ARBA00023136"/>
    </source>
</evidence>
<dbReference type="PANTHER" id="PTHR24038:SF0">
    <property type="entry name" value="STABILIN-2"/>
    <property type="match status" value="1"/>
</dbReference>
<evidence type="ECO:0000256" key="9">
    <source>
        <dbReference type="ARBA" id="ARBA00023292"/>
    </source>
</evidence>
<dbReference type="GO" id="GO:0005041">
    <property type="term" value="F:low-density lipoprotein particle receptor activity"/>
    <property type="evidence" value="ECO:0007669"/>
    <property type="project" value="TreeGrafter"/>
</dbReference>
<dbReference type="GO" id="GO:0007155">
    <property type="term" value="P:cell adhesion"/>
    <property type="evidence" value="ECO:0007669"/>
    <property type="project" value="InterPro"/>
</dbReference>
<feature type="domain" description="EGF-like" evidence="14">
    <location>
        <begin position="2072"/>
        <end position="2112"/>
    </location>
</feature>
<dbReference type="SUPFAM" id="SSF57196">
    <property type="entry name" value="EGF/Laminin"/>
    <property type="match status" value="2"/>
</dbReference>
<dbReference type="InterPro" id="IPR016187">
    <property type="entry name" value="CTDL_fold"/>
</dbReference>
<keyword evidence="9" id="KW-0424">Laminin EGF-like domain</keyword>
<feature type="domain" description="EGF-like" evidence="14">
    <location>
        <begin position="908"/>
        <end position="950"/>
    </location>
</feature>
<feature type="disulfide bond" evidence="10">
    <location>
        <begin position="185"/>
        <end position="194"/>
    </location>
</feature>
<dbReference type="InterPro" id="IPR036378">
    <property type="entry name" value="FAS1_dom_sf"/>
</dbReference>
<feature type="domain" description="Link" evidence="16">
    <location>
        <begin position="2188"/>
        <end position="2281"/>
    </location>
</feature>
<feature type="disulfide bond" evidence="10">
    <location>
        <begin position="1427"/>
        <end position="1437"/>
    </location>
</feature>
<feature type="domain" description="FAS1" evidence="15">
    <location>
        <begin position="367"/>
        <end position="506"/>
    </location>
</feature>
<feature type="domain" description="EGF-like" evidence="14">
    <location>
        <begin position="736"/>
        <end position="776"/>
    </location>
</feature>
<feature type="domain" description="EGF-like" evidence="14">
    <location>
        <begin position="158"/>
        <end position="195"/>
    </location>
</feature>
<keyword evidence="13" id="KW-0732">Signal</keyword>
<keyword evidence="3 12" id="KW-0812">Transmembrane</keyword>
<dbReference type="FunFam" id="2.30.180.10:FF:000017">
    <property type="entry name" value="Stabilin 2"/>
    <property type="match status" value="1"/>
</dbReference>
<dbReference type="SMART" id="SM00179">
    <property type="entry name" value="EGF_CA"/>
    <property type="match status" value="5"/>
</dbReference>
<feature type="domain" description="EGF-like" evidence="14">
    <location>
        <begin position="324"/>
        <end position="362"/>
    </location>
</feature>
<dbReference type="PROSITE" id="PS00022">
    <property type="entry name" value="EGF_1"/>
    <property type="match status" value="7"/>
</dbReference>
<keyword evidence="6 10" id="KW-1015">Disulfide bond</keyword>
<feature type="disulfide bond" evidence="11">
    <location>
        <begin position="2210"/>
        <end position="2279"/>
    </location>
</feature>
<dbReference type="GeneID" id="129335954"/>
<dbReference type="SUPFAM" id="SSF82153">
    <property type="entry name" value="FAS1 domain"/>
    <property type="match status" value="7"/>
</dbReference>
<dbReference type="PROSITE" id="PS50963">
    <property type="entry name" value="LINK_2"/>
    <property type="match status" value="1"/>
</dbReference>
<dbReference type="RefSeq" id="XP_054844834.1">
    <property type="nucleotide sequence ID" value="XM_054988859.1"/>
</dbReference>
<dbReference type="InterPro" id="IPR024731">
    <property type="entry name" value="NELL2-like_EGF"/>
</dbReference>
<feature type="domain" description="FAS1" evidence="15">
    <location>
        <begin position="1130"/>
        <end position="1258"/>
    </location>
</feature>
<evidence type="ECO:0000256" key="3">
    <source>
        <dbReference type="ARBA" id="ARBA00022692"/>
    </source>
</evidence>
<evidence type="ECO:0000259" key="15">
    <source>
        <dbReference type="PROSITE" id="PS50213"/>
    </source>
</evidence>
<feature type="disulfide bond" evidence="10">
    <location>
        <begin position="1978"/>
        <end position="1987"/>
    </location>
</feature>
<proteinExistence type="predicted"/>
<feature type="disulfide bond" evidence="10">
    <location>
        <begin position="766"/>
        <end position="775"/>
    </location>
</feature>
<feature type="disulfide bond" evidence="10">
    <location>
        <begin position="2022"/>
        <end position="2031"/>
    </location>
</feature>
<dbReference type="InterPro" id="IPR002049">
    <property type="entry name" value="LE_dom"/>
</dbReference>
<gene>
    <name evidence="18" type="primary">STAB2</name>
</gene>
<dbReference type="InterPro" id="IPR000782">
    <property type="entry name" value="FAS1_domain"/>
</dbReference>
<feature type="domain" description="FAS1" evidence="15">
    <location>
        <begin position="1587"/>
        <end position="1713"/>
    </location>
</feature>
<dbReference type="Gene3D" id="3.10.100.10">
    <property type="entry name" value="Mannose-Binding Protein A, subunit A"/>
    <property type="match status" value="1"/>
</dbReference>
<dbReference type="SMART" id="SM00181">
    <property type="entry name" value="EGF"/>
    <property type="match status" value="23"/>
</dbReference>
<dbReference type="Gene3D" id="2.170.300.10">
    <property type="entry name" value="Tie2 ligand-binding domain superfamily"/>
    <property type="match status" value="2"/>
</dbReference>
<dbReference type="SMART" id="SM00445">
    <property type="entry name" value="LINK"/>
    <property type="match status" value="1"/>
</dbReference>
<dbReference type="Pfam" id="PF00193">
    <property type="entry name" value="Xlink"/>
    <property type="match status" value="1"/>
</dbReference>
<dbReference type="InterPro" id="IPR000742">
    <property type="entry name" value="EGF"/>
</dbReference>
<dbReference type="PROSITE" id="PS01248">
    <property type="entry name" value="EGF_LAM_1"/>
    <property type="match status" value="1"/>
</dbReference>
<evidence type="ECO:0000256" key="10">
    <source>
        <dbReference type="PROSITE-ProRule" id="PRU00076"/>
    </source>
</evidence>
<dbReference type="Pfam" id="PF24887">
    <property type="entry name" value="EGF_STAB1-2"/>
    <property type="match status" value="1"/>
</dbReference>
<dbReference type="Gene3D" id="2.10.25.10">
    <property type="entry name" value="Laminin"/>
    <property type="match status" value="14"/>
</dbReference>
<dbReference type="FunFam" id="2.30.180.10:FF:000005">
    <property type="entry name" value="Stabilin 2"/>
    <property type="match status" value="2"/>
</dbReference>
<accession>A0AA97L793</accession>
<dbReference type="Gene3D" id="2.30.180.10">
    <property type="entry name" value="FAS1 domain"/>
    <property type="match status" value="7"/>
</dbReference>
<evidence type="ECO:0000313" key="17">
    <source>
        <dbReference type="Proteomes" id="UP001190640"/>
    </source>
</evidence>
<feature type="domain" description="EGF-like" evidence="14">
    <location>
        <begin position="239"/>
        <end position="278"/>
    </location>
</feature>
<feature type="domain" description="EGF-like" evidence="14">
    <location>
        <begin position="110"/>
        <end position="150"/>
    </location>
</feature>
<dbReference type="SMART" id="SM00180">
    <property type="entry name" value="EGF_Lam"/>
    <property type="match status" value="4"/>
</dbReference>
<dbReference type="Pfam" id="PF12947">
    <property type="entry name" value="EGF_3"/>
    <property type="match status" value="8"/>
</dbReference>
<dbReference type="KEGG" id="emc:129335954"/>
<dbReference type="FunFam" id="3.10.100.10:FF:000001">
    <property type="entry name" value="Hyaluronan proteoglycan link protein 1"/>
    <property type="match status" value="1"/>
</dbReference>
<comment type="caution">
    <text evidence="10">Lacks conserved residue(s) required for the propagation of feature annotation.</text>
</comment>
<evidence type="ECO:0000256" key="7">
    <source>
        <dbReference type="ARBA" id="ARBA00023170"/>
    </source>
</evidence>
<feature type="domain" description="EGF-like" evidence="14">
    <location>
        <begin position="1546"/>
        <end position="1585"/>
    </location>
</feature>
<protein>
    <submittedName>
        <fullName evidence="18">Stabilin-2</fullName>
    </submittedName>
</protein>
<dbReference type="GO" id="GO:0016020">
    <property type="term" value="C:membrane"/>
    <property type="evidence" value="ECO:0007669"/>
    <property type="project" value="UniProtKB-SubCell"/>
</dbReference>
<feature type="domain" description="EGF-like" evidence="14">
    <location>
        <begin position="865"/>
        <end position="907"/>
    </location>
</feature>
<feature type="disulfide bond" evidence="11">
    <location>
        <begin position="2234"/>
        <end position="2255"/>
    </location>
</feature>
<dbReference type="GO" id="GO:0030169">
    <property type="term" value="F:low-density lipoprotein particle binding"/>
    <property type="evidence" value="ECO:0007669"/>
    <property type="project" value="TreeGrafter"/>
</dbReference>
<dbReference type="InterPro" id="IPR016186">
    <property type="entry name" value="C-type_lectin-like/link_sf"/>
</dbReference>
<keyword evidence="17" id="KW-1185">Reference proteome</keyword>
<feature type="domain" description="EGF-like" evidence="14">
    <location>
        <begin position="2113"/>
        <end position="2155"/>
    </location>
</feature>
<feature type="domain" description="FAS1" evidence="15">
    <location>
        <begin position="1729"/>
        <end position="1871"/>
    </location>
</feature>
<feature type="domain" description="FAS1" evidence="15">
    <location>
        <begin position="992"/>
        <end position="1120"/>
    </location>
</feature>
<dbReference type="GO" id="GO:0005509">
    <property type="term" value="F:calcium ion binding"/>
    <property type="evidence" value="ECO:0007669"/>
    <property type="project" value="InterPro"/>
</dbReference>
<evidence type="ECO:0000256" key="8">
    <source>
        <dbReference type="ARBA" id="ARBA00023180"/>
    </source>
</evidence>
<name>A0AA97L793_EUBMA</name>
<keyword evidence="7" id="KW-0675">Receptor</keyword>
<dbReference type="CTD" id="55576"/>
<evidence type="ECO:0000313" key="18">
    <source>
        <dbReference type="RefSeq" id="XP_054844834.1"/>
    </source>
</evidence>
<dbReference type="InterPro" id="IPR056806">
    <property type="entry name" value="EGF_STAB1-2"/>
</dbReference>
<keyword evidence="5 12" id="KW-0472">Membrane</keyword>